<dbReference type="Gene3D" id="3.40.50.1820">
    <property type="entry name" value="alpha/beta hydrolase"/>
    <property type="match status" value="1"/>
</dbReference>
<dbReference type="Proteomes" id="UP000319257">
    <property type="component" value="Unassembled WGS sequence"/>
</dbReference>
<evidence type="ECO:0000313" key="3">
    <source>
        <dbReference type="Proteomes" id="UP000319257"/>
    </source>
</evidence>
<dbReference type="Pfam" id="PF07859">
    <property type="entry name" value="Abhydrolase_3"/>
    <property type="match status" value="1"/>
</dbReference>
<dbReference type="InterPro" id="IPR013094">
    <property type="entry name" value="AB_hydrolase_3"/>
</dbReference>
<evidence type="ECO:0000313" key="2">
    <source>
        <dbReference type="EMBL" id="TPX17541.1"/>
    </source>
</evidence>
<dbReference type="InParanoid" id="A0A507BKC3"/>
<organism evidence="2 3">
    <name type="scientific">Thyridium curvatum</name>
    <dbReference type="NCBI Taxonomy" id="1093900"/>
    <lineage>
        <taxon>Eukaryota</taxon>
        <taxon>Fungi</taxon>
        <taxon>Dikarya</taxon>
        <taxon>Ascomycota</taxon>
        <taxon>Pezizomycotina</taxon>
        <taxon>Sordariomycetes</taxon>
        <taxon>Sordariomycetidae</taxon>
        <taxon>Thyridiales</taxon>
        <taxon>Thyridiaceae</taxon>
        <taxon>Thyridium</taxon>
    </lineage>
</organism>
<dbReference type="InterPro" id="IPR029058">
    <property type="entry name" value="AB_hydrolase_fold"/>
</dbReference>
<protein>
    <recommendedName>
        <fullName evidence="1">Alpha/beta hydrolase fold-3 domain-containing protein</fullName>
    </recommendedName>
</protein>
<dbReference type="InterPro" id="IPR050466">
    <property type="entry name" value="Carboxylest/Gibb_receptor"/>
</dbReference>
<feature type="domain" description="Alpha/beta hydrolase fold-3" evidence="1">
    <location>
        <begin position="110"/>
        <end position="328"/>
    </location>
</feature>
<dbReference type="GeneID" id="41970631"/>
<dbReference type="PANTHER" id="PTHR23024">
    <property type="entry name" value="ARYLACETAMIDE DEACETYLASE"/>
    <property type="match status" value="1"/>
</dbReference>
<reference evidence="2 3" key="1">
    <citation type="submission" date="2019-06" db="EMBL/GenBank/DDBJ databases">
        <title>Draft genome sequence of the filamentous fungus Phialemoniopsis curvata isolated from diesel fuel.</title>
        <authorList>
            <person name="Varaljay V.A."/>
            <person name="Lyon W.J."/>
            <person name="Crouch A.L."/>
            <person name="Drake C.E."/>
            <person name="Hollomon J.M."/>
            <person name="Nadeau L.J."/>
            <person name="Nunn H.S."/>
            <person name="Stevenson B.S."/>
            <person name="Bojanowski C.L."/>
            <person name="Crookes-Goodson W.J."/>
        </authorList>
    </citation>
    <scope>NUCLEOTIDE SEQUENCE [LARGE SCALE GENOMIC DNA]</scope>
    <source>
        <strain evidence="2 3">D216</strain>
    </source>
</reference>
<dbReference type="RefSeq" id="XP_030999252.1">
    <property type="nucleotide sequence ID" value="XM_031137456.1"/>
</dbReference>
<dbReference type="EMBL" id="SKBQ01000013">
    <property type="protein sequence ID" value="TPX17541.1"/>
    <property type="molecule type" value="Genomic_DNA"/>
</dbReference>
<evidence type="ECO:0000259" key="1">
    <source>
        <dbReference type="Pfam" id="PF07859"/>
    </source>
</evidence>
<name>A0A507BKC3_9PEZI</name>
<dbReference type="PANTHER" id="PTHR23024:SF557">
    <property type="entry name" value="AB HYDROLASE SUPERFAMILY PROTEIN C1039.03"/>
    <property type="match status" value="1"/>
</dbReference>
<comment type="caution">
    <text evidence="2">The sequence shown here is derived from an EMBL/GenBank/DDBJ whole genome shotgun (WGS) entry which is preliminary data.</text>
</comment>
<accession>A0A507BKC3</accession>
<dbReference type="STRING" id="1093900.A0A507BKC3"/>
<dbReference type="OrthoDB" id="408631at2759"/>
<sequence>MAPSATSPVTAEDALPAPIHPSFIPKLDKDFIEYYNAHVGNVKSTHEVTIKDIRAFPAKYASVWYKDYSYEPFVKDIKITADDGHVFTARIYNPDPSTSPFGDGPYPIHINFHGGGFTFGGLEGDAELCMTVRTQVGVMLMDVDYRLSPEHDYGKGHDDCWAAVKWVREHGSEINARSDSISIGGISAGGTISAVIQQQARDIGLPLKLAFLGVPLVASHMYIKEPEESPYPSMVENALAPTLSWSRLKYFQSHYTTKSAEEKAALEARGVFFSDPVDGDLEGLCPTFIATAEADPLRDEGEEYGARLAKAGVKTTLRRYTGVPHPFMHMRPIKKAVMYVEDYCSAVKQAHGA</sequence>
<gene>
    <name evidence="2" type="ORF">E0L32_003184</name>
</gene>
<dbReference type="SUPFAM" id="SSF53474">
    <property type="entry name" value="alpha/beta-Hydrolases"/>
    <property type="match status" value="1"/>
</dbReference>
<proteinExistence type="predicted"/>
<keyword evidence="3" id="KW-1185">Reference proteome</keyword>
<dbReference type="AlphaFoldDB" id="A0A507BKC3"/>
<dbReference type="GO" id="GO:0016787">
    <property type="term" value="F:hydrolase activity"/>
    <property type="evidence" value="ECO:0007669"/>
    <property type="project" value="InterPro"/>
</dbReference>